<dbReference type="OrthoDB" id="9877656at2"/>
<protein>
    <submittedName>
        <fullName evidence="1">Uncharacterized protein</fullName>
    </submittedName>
</protein>
<dbReference type="STRING" id="401053.AciPR4_3166"/>
<reference evidence="1 2" key="1">
    <citation type="journal article" date="2012" name="Stand. Genomic Sci.">
        <title>Complete genome sequence of Terriglobus saanensis type strain SP1PR4(T), an Acidobacteria from tundra soil.</title>
        <authorList>
            <person name="Rawat S.R."/>
            <person name="Mannisto M.K."/>
            <person name="Starovoytov V."/>
            <person name="Goodwin L."/>
            <person name="Nolan M."/>
            <person name="Hauser L."/>
            <person name="Land M."/>
            <person name="Davenport K.W."/>
            <person name="Woyke T."/>
            <person name="Haggblom M.M."/>
        </authorList>
    </citation>
    <scope>NUCLEOTIDE SEQUENCE</scope>
    <source>
        <strain evidence="2">ATCC BAA-1853 / DSM 23119 / SP1PR4</strain>
    </source>
</reference>
<dbReference type="EMBL" id="CP002467">
    <property type="protein sequence ID" value="ADV83922.1"/>
    <property type="molecule type" value="Genomic_DNA"/>
</dbReference>
<name>E8V7E8_TERSS</name>
<proteinExistence type="predicted"/>
<dbReference type="Proteomes" id="UP000006844">
    <property type="component" value="Chromosome"/>
</dbReference>
<dbReference type="HOGENOM" id="CLU_1085572_0_0_0"/>
<keyword evidence="2" id="KW-1185">Reference proteome</keyword>
<dbReference type="AlphaFoldDB" id="E8V7E8"/>
<accession>E8V7E8</accession>
<dbReference type="KEGG" id="tsa:AciPR4_3166"/>
<evidence type="ECO:0000313" key="2">
    <source>
        <dbReference type="Proteomes" id="UP000006844"/>
    </source>
</evidence>
<gene>
    <name evidence="1" type="ordered locus">AciPR4_3166</name>
</gene>
<organism evidence="1 2">
    <name type="scientific">Terriglobus saanensis (strain ATCC BAA-1853 / DSM 23119 / SP1PR4)</name>
    <dbReference type="NCBI Taxonomy" id="401053"/>
    <lineage>
        <taxon>Bacteria</taxon>
        <taxon>Pseudomonadati</taxon>
        <taxon>Acidobacteriota</taxon>
        <taxon>Terriglobia</taxon>
        <taxon>Terriglobales</taxon>
        <taxon>Acidobacteriaceae</taxon>
        <taxon>Terriglobus</taxon>
    </lineage>
</organism>
<evidence type="ECO:0000313" key="1">
    <source>
        <dbReference type="EMBL" id="ADV83922.1"/>
    </source>
</evidence>
<dbReference type="RefSeq" id="WP_013569653.1">
    <property type="nucleotide sequence ID" value="NC_014963.1"/>
</dbReference>
<sequence length="256" mass="27840">MAHSQIEAPDLSDAASEVAPPKLADKFASAQKSAQTLKWSNPAVIGLLATALGLVGNLAMASYNDRSTRELNRAKMQADLIQQAVNTHSLQQSCRNLLFFIDTAFISDSKGKITQQCLYPLPQTEIPFSNAVASTAAAGTSALQAVNASSNMGIKVTRSDQPDAVRYQVSFTVPNEPNNPTFNTVKIYCTQLTNRERTQSKIYPEMQGNWRPGDRVSFTIDVPTKLANTQTGWNLTFCVGTDSACYPSPNLLKFIS</sequence>